<evidence type="ECO:0000313" key="2">
    <source>
        <dbReference type="Proteomes" id="UP000887159"/>
    </source>
</evidence>
<evidence type="ECO:0000313" key="1">
    <source>
        <dbReference type="EMBL" id="GFY16160.1"/>
    </source>
</evidence>
<dbReference type="AlphaFoldDB" id="A0A8X6VQG5"/>
<proteinExistence type="predicted"/>
<sequence length="98" mass="11282">MPQRSMFLSSIEKTTLRFGVPMRYRYSKHQSDECYICPCHILRYNHNNQKLIYHVDNIPSGLHPIPYGPNMPVPLPPFELLGISSKSDYSQVQDSGAE</sequence>
<reference evidence="1" key="1">
    <citation type="submission" date="2020-08" db="EMBL/GenBank/DDBJ databases">
        <title>Multicomponent nature underlies the extraordinary mechanical properties of spider dragline silk.</title>
        <authorList>
            <person name="Kono N."/>
            <person name="Nakamura H."/>
            <person name="Mori M."/>
            <person name="Yoshida Y."/>
            <person name="Ohtoshi R."/>
            <person name="Malay A.D."/>
            <person name="Moran D.A.P."/>
            <person name="Tomita M."/>
            <person name="Numata K."/>
            <person name="Arakawa K."/>
        </authorList>
    </citation>
    <scope>NUCLEOTIDE SEQUENCE</scope>
</reference>
<protein>
    <submittedName>
        <fullName evidence="1">Uncharacterized protein</fullName>
    </submittedName>
</protein>
<dbReference type="EMBL" id="BMAU01021338">
    <property type="protein sequence ID" value="GFY16160.1"/>
    <property type="molecule type" value="Genomic_DNA"/>
</dbReference>
<name>A0A8X6VQG5_TRICX</name>
<dbReference type="Proteomes" id="UP000887159">
    <property type="component" value="Unassembled WGS sequence"/>
</dbReference>
<accession>A0A8X6VQG5</accession>
<keyword evidence="2" id="KW-1185">Reference proteome</keyword>
<organism evidence="1 2">
    <name type="scientific">Trichonephila clavipes</name>
    <name type="common">Golden silk orbweaver</name>
    <name type="synonym">Nephila clavipes</name>
    <dbReference type="NCBI Taxonomy" id="2585209"/>
    <lineage>
        <taxon>Eukaryota</taxon>
        <taxon>Metazoa</taxon>
        <taxon>Ecdysozoa</taxon>
        <taxon>Arthropoda</taxon>
        <taxon>Chelicerata</taxon>
        <taxon>Arachnida</taxon>
        <taxon>Araneae</taxon>
        <taxon>Araneomorphae</taxon>
        <taxon>Entelegynae</taxon>
        <taxon>Araneoidea</taxon>
        <taxon>Nephilidae</taxon>
        <taxon>Trichonephila</taxon>
    </lineage>
</organism>
<gene>
    <name evidence="1" type="ORF">TNCV_2348051</name>
</gene>
<comment type="caution">
    <text evidence="1">The sequence shown here is derived from an EMBL/GenBank/DDBJ whole genome shotgun (WGS) entry which is preliminary data.</text>
</comment>